<sequence>MNAERVIDYFSKERFTIGTSILRIIFGIIILYNYVILYSQRHLLFTNNGYATFGNSGVSLYDISNSTMYFDVVYNVGIVVAILYTLGVKGRLSSILNFIFYYSLYIRFNHIGDGGDNLMIIALFFLIFADCTKYFSFEQNIKNRKSKHPNLKNITSILHNFSVFFIIAQVIIVYMVSATYQLMGETWSSGTALYYISQVQTMSSPIFEKLATGSLVYLGVILTYASIFVKYAFAFMIFNKKTKIFIVSCICMFHIGIGISMQLYTFSLIMIAVEALLFTNEEYYSFYNKLQKTGIKIKEWLLTYTNDFSKRHLQNYKLIVFYDGRCGLCLTTVSNLQRLDWFGLITYVDFRDSSNIKNESLNLNELEKRMHSLKVKNSKIQNGVDSFTELTKRIIPLWFLTPILYLSKWLGIGNVIYDFIAKRRNLVPVNKCINNVCLREDTKVGD</sequence>
<name>A0A1M5XI15_9BACI</name>
<dbReference type="OrthoDB" id="1260738at2"/>
<evidence type="ECO:0000313" key="8">
    <source>
        <dbReference type="EMBL" id="SHH99164.1"/>
    </source>
</evidence>
<keyword evidence="2 6" id="KW-0812">Transmembrane</keyword>
<dbReference type="GO" id="GO:0015035">
    <property type="term" value="F:protein-disulfide reductase activity"/>
    <property type="evidence" value="ECO:0007669"/>
    <property type="project" value="InterPro"/>
</dbReference>
<feature type="transmembrane region" description="Helical" evidence="6">
    <location>
        <begin position="118"/>
        <end position="136"/>
    </location>
</feature>
<dbReference type="PANTHER" id="PTHR39535">
    <property type="entry name" value="SPORULATION-DELAYING PROTEIN SDPB"/>
    <property type="match status" value="1"/>
</dbReference>
<dbReference type="RefSeq" id="WP_073013215.1">
    <property type="nucleotide sequence ID" value="NZ_FQXD01000027.1"/>
</dbReference>
<dbReference type="GO" id="GO:0012505">
    <property type="term" value="C:endomembrane system"/>
    <property type="evidence" value="ECO:0007669"/>
    <property type="project" value="UniProtKB-SubCell"/>
</dbReference>
<feature type="transmembrane region" description="Helical" evidence="6">
    <location>
        <begin position="157"/>
        <end position="177"/>
    </location>
</feature>
<feature type="transmembrane region" description="Helical" evidence="6">
    <location>
        <begin position="21"/>
        <end position="39"/>
    </location>
</feature>
<feature type="transmembrane region" description="Helical" evidence="6">
    <location>
        <begin position="395"/>
        <end position="417"/>
    </location>
</feature>
<feature type="transmembrane region" description="Helical" evidence="6">
    <location>
        <begin position="245"/>
        <end position="278"/>
    </location>
</feature>
<keyword evidence="9" id="KW-1185">Reference proteome</keyword>
<organism evidence="8 9">
    <name type="scientific">Virgibacillus chiguensis</name>
    <dbReference type="NCBI Taxonomy" id="411959"/>
    <lineage>
        <taxon>Bacteria</taxon>
        <taxon>Bacillati</taxon>
        <taxon>Bacillota</taxon>
        <taxon>Bacilli</taxon>
        <taxon>Bacillales</taxon>
        <taxon>Bacillaceae</taxon>
        <taxon>Virgibacillus</taxon>
    </lineage>
</organism>
<dbReference type="EMBL" id="FQXD01000027">
    <property type="protein sequence ID" value="SHH99164.1"/>
    <property type="molecule type" value="Genomic_DNA"/>
</dbReference>
<evidence type="ECO:0000256" key="6">
    <source>
        <dbReference type="SAM" id="Phobius"/>
    </source>
</evidence>
<protein>
    <submittedName>
        <fullName evidence="8">Predicted thiol-disulfide oxidoreductase YuxK, DCC family</fullName>
    </submittedName>
</protein>
<evidence type="ECO:0000259" key="7">
    <source>
        <dbReference type="SMART" id="SM00752"/>
    </source>
</evidence>
<evidence type="ECO:0000256" key="1">
    <source>
        <dbReference type="ARBA" id="ARBA00004127"/>
    </source>
</evidence>
<feature type="coiled-coil region" evidence="5">
    <location>
        <begin position="356"/>
        <end position="383"/>
    </location>
</feature>
<evidence type="ECO:0000256" key="5">
    <source>
        <dbReference type="SAM" id="Coils"/>
    </source>
</evidence>
<dbReference type="SMART" id="SM00752">
    <property type="entry name" value="HTTM"/>
    <property type="match status" value="1"/>
</dbReference>
<keyword evidence="3 6" id="KW-1133">Transmembrane helix</keyword>
<dbReference type="AlphaFoldDB" id="A0A1M5XI15"/>
<dbReference type="InterPro" id="IPR007263">
    <property type="entry name" value="DCC1-like"/>
</dbReference>
<dbReference type="Proteomes" id="UP000184079">
    <property type="component" value="Unassembled WGS sequence"/>
</dbReference>
<feature type="domain" description="HTTM-like" evidence="7">
    <location>
        <begin position="11"/>
        <end position="282"/>
    </location>
</feature>
<dbReference type="InterPro" id="IPR011020">
    <property type="entry name" value="HTTM-like"/>
</dbReference>
<evidence type="ECO:0000256" key="4">
    <source>
        <dbReference type="ARBA" id="ARBA00023136"/>
    </source>
</evidence>
<dbReference type="PANTHER" id="PTHR39535:SF2">
    <property type="entry name" value="HTTM DOMAIN-CONTAINING PROTEIN"/>
    <property type="match status" value="1"/>
</dbReference>
<evidence type="ECO:0000256" key="2">
    <source>
        <dbReference type="ARBA" id="ARBA00022692"/>
    </source>
</evidence>
<reference evidence="9" key="1">
    <citation type="submission" date="2016-11" db="EMBL/GenBank/DDBJ databases">
        <authorList>
            <person name="Varghese N."/>
            <person name="Submissions S."/>
        </authorList>
    </citation>
    <scope>NUCLEOTIDE SEQUENCE [LARGE SCALE GENOMIC DNA]</scope>
    <source>
        <strain evidence="9">CGMCC 1.6496</strain>
    </source>
</reference>
<comment type="subcellular location">
    <subcellularLocation>
        <location evidence="1">Endomembrane system</location>
        <topology evidence="1">Multi-pass membrane protein</topology>
    </subcellularLocation>
</comment>
<proteinExistence type="predicted"/>
<dbReference type="Pfam" id="PF04134">
    <property type="entry name" value="DCC1-like"/>
    <property type="match status" value="1"/>
</dbReference>
<dbReference type="InterPro" id="IPR052964">
    <property type="entry name" value="Sporulation_signal_mat"/>
</dbReference>
<evidence type="ECO:0000313" key="9">
    <source>
        <dbReference type="Proteomes" id="UP000184079"/>
    </source>
</evidence>
<feature type="transmembrane region" description="Helical" evidence="6">
    <location>
        <begin position="215"/>
        <end position="238"/>
    </location>
</feature>
<keyword evidence="5" id="KW-0175">Coiled coil</keyword>
<dbReference type="InterPro" id="IPR053934">
    <property type="entry name" value="HTTM_dom"/>
</dbReference>
<dbReference type="Pfam" id="PF05090">
    <property type="entry name" value="HTTM"/>
    <property type="match status" value="1"/>
</dbReference>
<gene>
    <name evidence="8" type="ORF">SAMN05421807_1273</name>
</gene>
<evidence type="ECO:0000256" key="3">
    <source>
        <dbReference type="ARBA" id="ARBA00022989"/>
    </source>
</evidence>
<feature type="transmembrane region" description="Helical" evidence="6">
    <location>
        <begin position="68"/>
        <end position="88"/>
    </location>
</feature>
<accession>A0A1M5XI15</accession>
<keyword evidence="4 6" id="KW-0472">Membrane</keyword>